<dbReference type="OrthoDB" id="8452888at2"/>
<dbReference type="Proteomes" id="UP000006633">
    <property type="component" value="Chromosome"/>
</dbReference>
<accession>D7AAE1</accession>
<keyword evidence="3" id="KW-1185">Reference proteome</keyword>
<sequence length="102" mass="11136">MKTVLAAILAGALAGLYAVPASAQTPTYHYLGLTKAAAPPVASSTGHVGWTNVCRERSVVRRDALGRTVYLQVPMCNMVWIGRRYFHNGNYYADPTFATLLY</sequence>
<organism evidence="2 3">
    <name type="scientific">Ancylobacter novellus (strain ATCC 8093 / DSM 506 / JCM 20403 / CCM 1077 / IAM 12100 / NBRC 12443 / NCIMB 10456)</name>
    <name type="common">Starkeya novella</name>
    <dbReference type="NCBI Taxonomy" id="639283"/>
    <lineage>
        <taxon>Bacteria</taxon>
        <taxon>Pseudomonadati</taxon>
        <taxon>Pseudomonadota</taxon>
        <taxon>Alphaproteobacteria</taxon>
        <taxon>Hyphomicrobiales</taxon>
        <taxon>Xanthobacteraceae</taxon>
        <taxon>Ancylobacter</taxon>
    </lineage>
</organism>
<protein>
    <submittedName>
        <fullName evidence="2">Uncharacterized protein</fullName>
    </submittedName>
</protein>
<dbReference type="KEGG" id="sno:Snov_1639"/>
<name>D7AAE1_ANCN5</name>
<feature type="chain" id="PRO_5003092481" evidence="1">
    <location>
        <begin position="24"/>
        <end position="102"/>
    </location>
</feature>
<gene>
    <name evidence="2" type="ordered locus">Snov_1639</name>
</gene>
<evidence type="ECO:0000313" key="3">
    <source>
        <dbReference type="Proteomes" id="UP000006633"/>
    </source>
</evidence>
<evidence type="ECO:0000256" key="1">
    <source>
        <dbReference type="SAM" id="SignalP"/>
    </source>
</evidence>
<dbReference type="AlphaFoldDB" id="D7AAE1"/>
<dbReference type="HOGENOM" id="CLU_2275712_0_0_5"/>
<proteinExistence type="predicted"/>
<reference evidence="2 3" key="1">
    <citation type="journal article" date="2012" name="Stand. Genomic Sci.">
        <title>Complete genome sequence of the facultatively chemolithoautotrophic and methylotrophic alpha Proteobacterium Starkeya novella type strain (ATCC 8093(T)).</title>
        <authorList>
            <person name="Kappler U."/>
            <person name="Davenport K."/>
            <person name="Beatson S."/>
            <person name="Lucas S."/>
            <person name="Lapidus A."/>
            <person name="Copeland A."/>
            <person name="Berry K.W."/>
            <person name="Glavina Del Rio T."/>
            <person name="Hammon N."/>
            <person name="Dalin E."/>
            <person name="Tice H."/>
            <person name="Pitluck S."/>
            <person name="Richardson P."/>
            <person name="Bruce D."/>
            <person name="Goodwin L.A."/>
            <person name="Han C."/>
            <person name="Tapia R."/>
            <person name="Detter J.C."/>
            <person name="Chang Y.J."/>
            <person name="Jeffries C.D."/>
            <person name="Land M."/>
            <person name="Hauser L."/>
            <person name="Kyrpides N.C."/>
            <person name="Goker M."/>
            <person name="Ivanova N."/>
            <person name="Klenk H.P."/>
            <person name="Woyke T."/>
        </authorList>
    </citation>
    <scope>NUCLEOTIDE SEQUENCE [LARGE SCALE GENOMIC DNA]</scope>
    <source>
        <strain evidence="3">ATCC 8093 / DSM 506 / JCM 20403 / CCM 1077 / IAM 12100 / NBRC 12443 / NCIMB 10456</strain>
    </source>
</reference>
<dbReference type="RefSeq" id="WP_013166448.1">
    <property type="nucleotide sequence ID" value="NC_014217.1"/>
</dbReference>
<evidence type="ECO:0000313" key="2">
    <source>
        <dbReference type="EMBL" id="ADH88944.1"/>
    </source>
</evidence>
<dbReference type="EMBL" id="CP002026">
    <property type="protein sequence ID" value="ADH88944.1"/>
    <property type="molecule type" value="Genomic_DNA"/>
</dbReference>
<feature type="signal peptide" evidence="1">
    <location>
        <begin position="1"/>
        <end position="23"/>
    </location>
</feature>
<keyword evidence="1" id="KW-0732">Signal</keyword>